<dbReference type="Proteomes" id="UP001139319">
    <property type="component" value="Unassembled WGS sequence"/>
</dbReference>
<dbReference type="GO" id="GO:0046872">
    <property type="term" value="F:metal ion binding"/>
    <property type="evidence" value="ECO:0007669"/>
    <property type="project" value="UniProtKB-KW"/>
</dbReference>
<dbReference type="InterPro" id="IPR043795">
    <property type="entry name" value="N-alpha-Ac-DABA-like"/>
</dbReference>
<dbReference type="Pfam" id="PF24827">
    <property type="entry name" value="AstE_AspA_cat"/>
    <property type="match status" value="1"/>
</dbReference>
<evidence type="ECO:0000259" key="5">
    <source>
        <dbReference type="Pfam" id="PF24827"/>
    </source>
</evidence>
<dbReference type="SUPFAM" id="SSF53187">
    <property type="entry name" value="Zn-dependent exopeptidases"/>
    <property type="match status" value="1"/>
</dbReference>
<dbReference type="GO" id="GO:0016788">
    <property type="term" value="F:hydrolase activity, acting on ester bonds"/>
    <property type="evidence" value="ECO:0007669"/>
    <property type="project" value="InterPro"/>
</dbReference>
<comment type="cofactor">
    <cofactor evidence="1">
        <name>Zn(2+)</name>
        <dbReference type="ChEBI" id="CHEBI:29105"/>
    </cofactor>
</comment>
<dbReference type="PANTHER" id="PTHR37326">
    <property type="entry name" value="BLL3975 PROTEIN"/>
    <property type="match status" value="1"/>
</dbReference>
<sequence>MSSTRNQTVTIGGQEIAPGEQKSVDIPLAAMYTHTDVGLTVHVINGKRPGPCLLLTAAVHGDEINGVEIIRRVLGIKELNKMRGTLLAIPVVNVHGFLNQARYLPDGRDLNRCFPGSEKGSLAGRVAHTLSNEILDHCTHCIDLHTGARHRTNLPQIRVDLSGEETRQLAMAFGSPVILDAKLREGSLRQTAADKNIPLLLYEAGEALRFDEFSIRAGTRGVINVMRELSMLPRKSRARKVSEVAIADDSRWVRAPSSGVMRTMVRLGARVKKRTILAYITDPVGLTQVPVYSPAEAIVIGLTHLPLVHEGEALFHLANYSKKIHQVADQVVDFHDTFGTAEDDEEPFFIGEDESLENE</sequence>
<evidence type="ECO:0000256" key="1">
    <source>
        <dbReference type="ARBA" id="ARBA00001947"/>
    </source>
</evidence>
<organism evidence="6 7">
    <name type="scientific">Gilvimarinus xylanilyticus</name>
    <dbReference type="NCBI Taxonomy" id="2944139"/>
    <lineage>
        <taxon>Bacteria</taxon>
        <taxon>Pseudomonadati</taxon>
        <taxon>Pseudomonadota</taxon>
        <taxon>Gammaproteobacteria</taxon>
        <taxon>Cellvibrionales</taxon>
        <taxon>Cellvibrionaceae</taxon>
        <taxon>Gilvimarinus</taxon>
    </lineage>
</organism>
<evidence type="ECO:0000256" key="3">
    <source>
        <dbReference type="ARBA" id="ARBA00022801"/>
    </source>
</evidence>
<dbReference type="EMBL" id="JAMFTH010000001">
    <property type="protein sequence ID" value="MCP8899390.1"/>
    <property type="molecule type" value="Genomic_DNA"/>
</dbReference>
<keyword evidence="4" id="KW-0862">Zinc</keyword>
<protein>
    <submittedName>
        <fullName evidence="6">Succinylglutamate desuccinylase/aspartoacylase family protein</fullName>
    </submittedName>
</protein>
<dbReference type="GO" id="GO:0016811">
    <property type="term" value="F:hydrolase activity, acting on carbon-nitrogen (but not peptide) bonds, in linear amides"/>
    <property type="evidence" value="ECO:0007669"/>
    <property type="project" value="InterPro"/>
</dbReference>
<evidence type="ECO:0000256" key="2">
    <source>
        <dbReference type="ARBA" id="ARBA00022723"/>
    </source>
</evidence>
<dbReference type="InterPro" id="IPR055438">
    <property type="entry name" value="AstE_AspA_cat"/>
</dbReference>
<evidence type="ECO:0000256" key="4">
    <source>
        <dbReference type="ARBA" id="ARBA00022833"/>
    </source>
</evidence>
<dbReference type="CDD" id="cd06251">
    <property type="entry name" value="M14_ASTE_ASPA-like"/>
    <property type="match status" value="1"/>
</dbReference>
<feature type="domain" description="Succinylglutamate desuccinylase/Aspartoacylase catalytic" evidence="5">
    <location>
        <begin position="49"/>
        <end position="228"/>
    </location>
</feature>
<gene>
    <name evidence="6" type="ORF">M6D89_08790</name>
</gene>
<comment type="caution">
    <text evidence="6">The sequence shown here is derived from an EMBL/GenBank/DDBJ whole genome shotgun (WGS) entry which is preliminary data.</text>
</comment>
<accession>A0A9X2I307</accession>
<name>A0A9X2I307_9GAMM</name>
<keyword evidence="3" id="KW-0378">Hydrolase</keyword>
<evidence type="ECO:0000313" key="7">
    <source>
        <dbReference type="Proteomes" id="UP001139319"/>
    </source>
</evidence>
<keyword evidence="7" id="KW-1185">Reference proteome</keyword>
<reference evidence="6" key="1">
    <citation type="submission" date="2022-05" db="EMBL/GenBank/DDBJ databases">
        <authorList>
            <person name="Sun H.-N."/>
        </authorList>
    </citation>
    <scope>NUCLEOTIDE SEQUENCE</scope>
    <source>
        <strain evidence="6">HB14</strain>
    </source>
</reference>
<dbReference type="AlphaFoldDB" id="A0A9X2I307"/>
<dbReference type="PANTHER" id="PTHR37326:SF2">
    <property type="entry name" value="SUCCINYLGLUTAMATE DESUCCINYLASE_ASPARTOACYLASE FAMILY PROTEIN"/>
    <property type="match status" value="1"/>
</dbReference>
<dbReference type="Gene3D" id="3.40.630.10">
    <property type="entry name" value="Zn peptidases"/>
    <property type="match status" value="1"/>
</dbReference>
<dbReference type="RefSeq" id="WP_253967640.1">
    <property type="nucleotide sequence ID" value="NZ_JAMFTH010000001.1"/>
</dbReference>
<keyword evidence="2" id="KW-0479">Metal-binding</keyword>
<proteinExistence type="predicted"/>
<evidence type="ECO:0000313" key="6">
    <source>
        <dbReference type="EMBL" id="MCP8899390.1"/>
    </source>
</evidence>
<dbReference type="PIRSF" id="PIRSF039012">
    <property type="entry name" value="ASP"/>
    <property type="match status" value="1"/>
</dbReference>
<reference evidence="6" key="2">
    <citation type="submission" date="2023-01" db="EMBL/GenBank/DDBJ databases">
        <title>Gilvimarinus xylanilyticus HB14 isolated from Caulerpa lentillifera aquaculture base in Hainan, China.</title>
        <authorList>
            <person name="Zhang Y.-J."/>
        </authorList>
    </citation>
    <scope>NUCLEOTIDE SEQUENCE</scope>
    <source>
        <strain evidence="6">HB14</strain>
    </source>
</reference>
<dbReference type="InterPro" id="IPR053138">
    <property type="entry name" value="N-alpha-Ac-DABA_deacetylase"/>
</dbReference>